<keyword evidence="2" id="KW-1185">Reference proteome</keyword>
<organism evidence="1 2">
    <name type="scientific">Quercus lobata</name>
    <name type="common">Valley oak</name>
    <dbReference type="NCBI Taxonomy" id="97700"/>
    <lineage>
        <taxon>Eukaryota</taxon>
        <taxon>Viridiplantae</taxon>
        <taxon>Streptophyta</taxon>
        <taxon>Embryophyta</taxon>
        <taxon>Tracheophyta</taxon>
        <taxon>Spermatophyta</taxon>
        <taxon>Magnoliopsida</taxon>
        <taxon>eudicotyledons</taxon>
        <taxon>Gunneridae</taxon>
        <taxon>Pentapetalae</taxon>
        <taxon>rosids</taxon>
        <taxon>fabids</taxon>
        <taxon>Fagales</taxon>
        <taxon>Fagaceae</taxon>
        <taxon>Quercus</taxon>
    </lineage>
</organism>
<sequence>MTEAIKGFTEVSKVRLIANKSRKQTGESFVRSERFSIDKAVEVLNSYDHLYDFTHYKVLKVLLNPNVRAALISVKLESRRAWMELVGNGY</sequence>
<protein>
    <submittedName>
        <fullName evidence="1">Uncharacterized protein</fullName>
    </submittedName>
</protein>
<dbReference type="Proteomes" id="UP000594261">
    <property type="component" value="Chromosome 4"/>
</dbReference>
<reference evidence="1" key="2">
    <citation type="submission" date="2021-01" db="UniProtKB">
        <authorList>
            <consortium name="EnsemblPlants"/>
        </authorList>
    </citation>
    <scope>IDENTIFICATION</scope>
</reference>
<dbReference type="EMBL" id="LRBV02000004">
    <property type="status" value="NOT_ANNOTATED_CDS"/>
    <property type="molecule type" value="Genomic_DNA"/>
</dbReference>
<dbReference type="InParanoid" id="A0A7N2LI51"/>
<dbReference type="Gramene" id="QL04p086367:mrna">
    <property type="protein sequence ID" value="QL04p086367:mrna:CDS:2"/>
    <property type="gene ID" value="QL04p086367"/>
</dbReference>
<reference evidence="1 2" key="1">
    <citation type="journal article" date="2016" name="G3 (Bethesda)">
        <title>First Draft Assembly and Annotation of the Genome of a California Endemic Oak Quercus lobata Nee (Fagaceae).</title>
        <authorList>
            <person name="Sork V.L."/>
            <person name="Fitz-Gibbon S.T."/>
            <person name="Puiu D."/>
            <person name="Crepeau M."/>
            <person name="Gugger P.F."/>
            <person name="Sherman R."/>
            <person name="Stevens K."/>
            <person name="Langley C.H."/>
            <person name="Pellegrini M."/>
            <person name="Salzberg S.L."/>
        </authorList>
    </citation>
    <scope>NUCLEOTIDE SEQUENCE [LARGE SCALE GENOMIC DNA]</scope>
    <source>
        <strain evidence="1 2">cv. SW786</strain>
    </source>
</reference>
<name>A0A7N2LI51_QUELO</name>
<dbReference type="AlphaFoldDB" id="A0A7N2LI51"/>
<evidence type="ECO:0000313" key="1">
    <source>
        <dbReference type="EnsemblPlants" id="QL04p086367:mrna:CDS:2"/>
    </source>
</evidence>
<accession>A0A7N2LI51</accession>
<dbReference type="EnsemblPlants" id="QL04p086367:mrna">
    <property type="protein sequence ID" value="QL04p086367:mrna:CDS:2"/>
    <property type="gene ID" value="QL04p086367"/>
</dbReference>
<proteinExistence type="predicted"/>
<evidence type="ECO:0000313" key="2">
    <source>
        <dbReference type="Proteomes" id="UP000594261"/>
    </source>
</evidence>